<gene>
    <name evidence="4" type="ORF">GTW09_08685</name>
</gene>
<comment type="caution">
    <text evidence="4">The sequence shown here is derived from an EMBL/GenBank/DDBJ whole genome shotgun (WGS) entry which is preliminary data.</text>
</comment>
<evidence type="ECO:0000313" key="5">
    <source>
        <dbReference type="Proteomes" id="UP000478837"/>
    </source>
</evidence>
<dbReference type="Proteomes" id="UP000478837">
    <property type="component" value="Unassembled WGS sequence"/>
</dbReference>
<sequence length="556" mass="61669">MNKLISAIRSRLKLTEKQVFEVANNMVTEAFPRPPTNCIFVKIETKEQIAFLLELAHECADSGFQQFSIYPISTGRNWGYGSSSPNITNTIAVVLDLSGLKDIKYFDAESGIVTVTPGVTQQQLYDFLQGEQAPFMVPVTGAGPTTSILGNALERGYGITPVADHFSAVTAIKGFLADGSFYESSLQAMSDTATDNSSDCYVDKTFKWKHGPYLDGIFTQSGNIIVTEITIALARKKPAFDSFYMRFFGQDSFENAYDIVKEIFNNLEGVVGSINLMDKRRVCAMVAENPQGKGNHAVMTEKQVDYIAKKYDVPEWTIVGTIYGTEKVARAAKKDVKAIAKRKADQILFSSSLLIKLGVFATRNLPVKALANAKIQLEKLHKGMDVMQGKPSEVALPLAYWRNSRVSPNNRPEHLNPAKDGCGLLWYAPLVPARTADMKNFIDMVRSITPKYNIEPMITFTNLSGISTDSTIPIVFDLENPQAVRDAHACLNELVSKGLKQGFIPYRLNIKQQQELNANSTFWKTAGEIAHALDPKGIISPDRYNPYKIIKPTDRK</sequence>
<dbReference type="Gene3D" id="3.30.465.10">
    <property type="match status" value="1"/>
</dbReference>
<keyword evidence="2" id="KW-0274">FAD</keyword>
<name>A0A6L9MUY1_9ALTE</name>
<keyword evidence="1" id="KW-0285">Flavoprotein</keyword>
<dbReference type="Gene3D" id="3.40.462.10">
    <property type="entry name" value="FAD-linked oxidases, C-terminal domain"/>
    <property type="match status" value="1"/>
</dbReference>
<organism evidence="4 5">
    <name type="scientific">Alteromonas hispanica</name>
    <dbReference type="NCBI Taxonomy" id="315421"/>
    <lineage>
        <taxon>Bacteria</taxon>
        <taxon>Pseudomonadati</taxon>
        <taxon>Pseudomonadota</taxon>
        <taxon>Gammaproteobacteria</taxon>
        <taxon>Alteromonadales</taxon>
        <taxon>Alteromonadaceae</taxon>
        <taxon>Alteromonas/Salinimonas group</taxon>
        <taxon>Alteromonas</taxon>
    </lineage>
</organism>
<dbReference type="EMBL" id="JAAAWP010000004">
    <property type="protein sequence ID" value="NDW21590.1"/>
    <property type="molecule type" value="Genomic_DNA"/>
</dbReference>
<dbReference type="InterPro" id="IPR016170">
    <property type="entry name" value="Cytok_DH_C_sf"/>
</dbReference>
<dbReference type="PANTHER" id="PTHR11748:SF114">
    <property type="entry name" value="ARYL-ALCOHOL OXIDASE VANILLYL-ALCOHOL OXIDASE (AFU_ORTHOLOGUE AFUA_3G09500)-RELATED"/>
    <property type="match status" value="1"/>
</dbReference>
<dbReference type="PANTHER" id="PTHR11748">
    <property type="entry name" value="D-LACTATE DEHYDROGENASE"/>
    <property type="match status" value="1"/>
</dbReference>
<evidence type="ECO:0000256" key="2">
    <source>
        <dbReference type="ARBA" id="ARBA00022827"/>
    </source>
</evidence>
<evidence type="ECO:0000259" key="3">
    <source>
        <dbReference type="PROSITE" id="PS51387"/>
    </source>
</evidence>
<dbReference type="AlphaFoldDB" id="A0A6L9MUY1"/>
<dbReference type="InterPro" id="IPR016166">
    <property type="entry name" value="FAD-bd_PCMH"/>
</dbReference>
<dbReference type="RefSeq" id="WP_163111553.1">
    <property type="nucleotide sequence ID" value="NZ_JAAAWP010000004.1"/>
</dbReference>
<dbReference type="SUPFAM" id="SSF56176">
    <property type="entry name" value="FAD-binding/transporter-associated domain-like"/>
    <property type="match status" value="1"/>
</dbReference>
<dbReference type="InterPro" id="IPR036318">
    <property type="entry name" value="FAD-bd_PCMH-like_sf"/>
</dbReference>
<evidence type="ECO:0000313" key="4">
    <source>
        <dbReference type="EMBL" id="NDW21590.1"/>
    </source>
</evidence>
<dbReference type="InterPro" id="IPR016164">
    <property type="entry name" value="FAD-linked_Oxase-like_C"/>
</dbReference>
<protein>
    <submittedName>
        <fullName evidence="4">FAD-binding protein</fullName>
    </submittedName>
</protein>
<reference evidence="4 5" key="1">
    <citation type="submission" date="2020-01" db="EMBL/GenBank/DDBJ databases">
        <title>Genomes of bacteria type strains.</title>
        <authorList>
            <person name="Chen J."/>
            <person name="Zhu S."/>
            <person name="Yang J."/>
        </authorList>
    </citation>
    <scope>NUCLEOTIDE SEQUENCE [LARGE SCALE GENOMIC DNA]</scope>
    <source>
        <strain evidence="4 5">LMG 22958</strain>
    </source>
</reference>
<accession>A0A6L9MUY1</accession>
<dbReference type="InterPro" id="IPR016169">
    <property type="entry name" value="FAD-bd_PCMH_sub2"/>
</dbReference>
<dbReference type="SUPFAM" id="SSF55103">
    <property type="entry name" value="FAD-linked oxidases, C-terminal domain"/>
    <property type="match status" value="1"/>
</dbReference>
<evidence type="ECO:0000256" key="1">
    <source>
        <dbReference type="ARBA" id="ARBA00022630"/>
    </source>
</evidence>
<dbReference type="Gene3D" id="3.30.43.10">
    <property type="entry name" value="Uridine Diphospho-n-acetylenolpyruvylglucosamine Reductase, domain 2"/>
    <property type="match status" value="1"/>
</dbReference>
<dbReference type="InterPro" id="IPR016167">
    <property type="entry name" value="FAD-bd_PCMH_sub1"/>
</dbReference>
<dbReference type="PROSITE" id="PS51387">
    <property type="entry name" value="FAD_PCMH"/>
    <property type="match status" value="1"/>
</dbReference>
<proteinExistence type="predicted"/>
<dbReference type="GO" id="GO:0071949">
    <property type="term" value="F:FAD binding"/>
    <property type="evidence" value="ECO:0007669"/>
    <property type="project" value="InterPro"/>
</dbReference>
<dbReference type="GO" id="GO:0008720">
    <property type="term" value="F:D-lactate dehydrogenase (NAD+) activity"/>
    <property type="evidence" value="ECO:0007669"/>
    <property type="project" value="TreeGrafter"/>
</dbReference>
<dbReference type="GO" id="GO:1903457">
    <property type="term" value="P:lactate catabolic process"/>
    <property type="evidence" value="ECO:0007669"/>
    <property type="project" value="TreeGrafter"/>
</dbReference>
<dbReference type="GO" id="GO:0004458">
    <property type="term" value="F:D-lactate dehydrogenase (cytochrome) activity"/>
    <property type="evidence" value="ECO:0007669"/>
    <property type="project" value="TreeGrafter"/>
</dbReference>
<keyword evidence="5" id="KW-1185">Reference proteome</keyword>
<dbReference type="Pfam" id="PF01565">
    <property type="entry name" value="FAD_binding_4"/>
    <property type="match status" value="1"/>
</dbReference>
<feature type="domain" description="FAD-binding PCMH-type" evidence="3">
    <location>
        <begin position="32"/>
        <end position="236"/>
    </location>
</feature>
<dbReference type="InterPro" id="IPR006094">
    <property type="entry name" value="Oxid_FAD_bind_N"/>
</dbReference>